<dbReference type="GO" id="GO:0015035">
    <property type="term" value="F:protein-disulfide reductase activity"/>
    <property type="evidence" value="ECO:0007669"/>
    <property type="project" value="InterPro"/>
</dbReference>
<keyword evidence="3" id="KW-1185">Reference proteome</keyword>
<dbReference type="eggNOG" id="COG3011">
    <property type="taxonomic scope" value="Bacteria"/>
</dbReference>
<dbReference type="Proteomes" id="UP000008641">
    <property type="component" value="Chromosome"/>
</dbReference>
<dbReference type="InterPro" id="IPR007263">
    <property type="entry name" value="DCC1-like"/>
</dbReference>
<feature type="transmembrane region" description="Helical" evidence="1">
    <location>
        <begin position="65"/>
        <end position="90"/>
    </location>
</feature>
<dbReference type="Pfam" id="PF04134">
    <property type="entry name" value="DCC1-like"/>
    <property type="match status" value="1"/>
</dbReference>
<dbReference type="InterPro" id="IPR036249">
    <property type="entry name" value="Thioredoxin-like_sf"/>
</dbReference>
<name>F0NY63_WEEVC</name>
<sequence length="121" mass="14420">MKKLTVFYDNWCPNCSRFIKIVKKLDWLNLVESKELRNEQSKQFSLIDYEKATKQMASYNGKWHYGFNTLFLIFVRLPILWILFPIIFLLKVTGIGQILYTELAINRKIIPIHCDENTCEI</sequence>
<dbReference type="AlphaFoldDB" id="F0NY63"/>
<evidence type="ECO:0008006" key="4">
    <source>
        <dbReference type="Google" id="ProtNLM"/>
    </source>
</evidence>
<reference evidence="3" key="2">
    <citation type="journal article" date="2011" name="Stand. Genomic Sci.">
        <title>Complete genome sequence of Weeksella virosa type strain (9751T).</title>
        <authorList>
            <person name="Lang E."/>
            <person name="Teshima H."/>
            <person name="Lucas S."/>
            <person name="Lapidus A."/>
            <person name="Hammon N."/>
            <person name="Deshpande S."/>
            <person name="Nolan M."/>
            <person name="Cheng J."/>
            <person name="Pitluck S."/>
            <person name="Liolios K."/>
            <person name="Pagani I."/>
            <person name="Mikhailova N."/>
            <person name="Ivanova N."/>
            <person name="Mavromatis K."/>
            <person name="Pati A."/>
            <person name="Tapia R."/>
            <person name="Han C."/>
            <person name="Goodwin L."/>
            <person name="Chen A."/>
            <person name="Palaniappan K."/>
            <person name="Land M."/>
            <person name="Hauser L."/>
            <person name="Chang Y."/>
            <person name="Jeffries C."/>
            <person name="Brambilla E."/>
            <person name="Kopitz M."/>
            <person name="Rohde M."/>
            <person name="Goker M."/>
            <person name="Tindall B."/>
            <person name="Detter J."/>
            <person name="Woyke T."/>
            <person name="Bristow J."/>
            <person name="Eisen J."/>
            <person name="Markowitz V."/>
            <person name="Hugenholtz P."/>
            <person name="Klenk H."/>
            <person name="Kyrpides N."/>
        </authorList>
    </citation>
    <scope>NUCLEOTIDE SEQUENCE [LARGE SCALE GENOMIC DNA]</scope>
    <source>
        <strain evidence="3">ATCC 43766 / DSM 16922 / JCM 21250 / NBRC 16016 / NCTC 11634 / CL345/78</strain>
    </source>
</reference>
<evidence type="ECO:0000256" key="1">
    <source>
        <dbReference type="SAM" id="Phobius"/>
    </source>
</evidence>
<dbReference type="OrthoDB" id="1260738at2"/>
<proteinExistence type="predicted"/>
<evidence type="ECO:0000313" key="3">
    <source>
        <dbReference type="Proteomes" id="UP000008641"/>
    </source>
</evidence>
<keyword evidence="1" id="KW-0472">Membrane</keyword>
<reference evidence="2 3" key="1">
    <citation type="journal article" date="2011" name="Stand. Genomic Sci.">
        <title>Complete genome sequence of Weeksella virosa type strain (9751).</title>
        <authorList>
            <person name="Lang E."/>
            <person name="Teshima H."/>
            <person name="Lucas S."/>
            <person name="Lapidus A."/>
            <person name="Hammon N."/>
            <person name="Deshpande S."/>
            <person name="Nolan M."/>
            <person name="Cheng J.F."/>
            <person name="Pitluck S."/>
            <person name="Liolios K."/>
            <person name="Pagani I."/>
            <person name="Mikhailova N."/>
            <person name="Ivanova N."/>
            <person name="Mavromatis K."/>
            <person name="Pati A."/>
            <person name="Tapia R."/>
            <person name="Han C."/>
            <person name="Goodwin L."/>
            <person name="Chen A."/>
            <person name="Palaniappan K."/>
            <person name="Land M."/>
            <person name="Hauser L."/>
            <person name="Chang Y.J."/>
            <person name="Jeffries C.D."/>
            <person name="Brambilla E.M."/>
            <person name="Kopitz M."/>
            <person name="Rohde M."/>
            <person name="Goker M."/>
            <person name="Tindall B.J."/>
            <person name="Detter J.C."/>
            <person name="Woyke T."/>
            <person name="Bristow J."/>
            <person name="Eisen J.A."/>
            <person name="Markowitz V."/>
            <person name="Hugenholtz P."/>
            <person name="Klenk H.P."/>
            <person name="Kyrpides N.C."/>
        </authorList>
    </citation>
    <scope>NUCLEOTIDE SEQUENCE [LARGE SCALE GENOMIC DNA]</scope>
    <source>
        <strain evidence="3">ATCC 43766 / DSM 16922 / JCM 21250 / NBRC 16016 / NCTC 11634 / CL345/78</strain>
    </source>
</reference>
<protein>
    <recommendedName>
        <fullName evidence="4">Thiol-disulfide oxidoreductase DCC</fullName>
    </recommendedName>
</protein>
<dbReference type="EMBL" id="CP002455">
    <property type="protein sequence ID" value="ADX67054.1"/>
    <property type="molecule type" value="Genomic_DNA"/>
</dbReference>
<accession>F0NY63</accession>
<keyword evidence="1" id="KW-1133">Transmembrane helix</keyword>
<dbReference type="STRING" id="865938.Weevi_0334"/>
<organism evidence="2 3">
    <name type="scientific">Weeksella virosa (strain ATCC 43766 / DSM 16922 / JCM 21250 / CCUG 30538 / CDC 9751 / IAM 14551 / NBRC 16016 / NCTC 11634 / CL345/78)</name>
    <dbReference type="NCBI Taxonomy" id="865938"/>
    <lineage>
        <taxon>Bacteria</taxon>
        <taxon>Pseudomonadati</taxon>
        <taxon>Bacteroidota</taxon>
        <taxon>Flavobacteriia</taxon>
        <taxon>Flavobacteriales</taxon>
        <taxon>Weeksellaceae</taxon>
        <taxon>Weeksella</taxon>
    </lineage>
</organism>
<gene>
    <name evidence="2" type="ordered locus">Weevi_0334</name>
</gene>
<keyword evidence="1" id="KW-0812">Transmembrane</keyword>
<dbReference type="SUPFAM" id="SSF52833">
    <property type="entry name" value="Thioredoxin-like"/>
    <property type="match status" value="1"/>
</dbReference>
<dbReference type="RefSeq" id="WP_013597446.1">
    <property type="nucleotide sequence ID" value="NC_015144.1"/>
</dbReference>
<dbReference type="KEGG" id="wvi:Weevi_0334"/>
<dbReference type="HOGENOM" id="CLU_086500_5_0_10"/>
<evidence type="ECO:0000313" key="2">
    <source>
        <dbReference type="EMBL" id="ADX67054.1"/>
    </source>
</evidence>